<dbReference type="Pfam" id="PF03929">
    <property type="entry name" value="PepSY_TM"/>
    <property type="match status" value="1"/>
</dbReference>
<sequence length="530" mass="58208">MTWLHTWSSITAGWILFAIFFTGTLAFFRAEITHWMQPELHVSTPSENSAEVGYQYLLNKAPDAKEWSISLPTERSETVSVSWRYGNERGREQLFAQRSQLDASTGEDLAPRDTAGGNFLYRFHFELYAMPRWLGETLVGIVSMMMLIGIVSGVIMHRKIFADFFMFRPKKKLLSWIDGHVLASVLALPFHLMITFSGLLLLGGTLLPWNGNGGGHGGPPEGGAPQERGGRPAEVVNAEPIAPHINHSALLAPIMAKASAHWGVPVDRITIKNPGKENTTFTVSGANRVELSAGRGGNSGLVFNASGERISEDPASTAPNTTQAVYNYMDMLHQARFADSVTRWLLFFAGILGTLMVGTGSILWVEKRAKKQLGLKGFELVRGTNIGAIAGLMVATGAYFWSNRLIPADMAMRSDWEVRVFFIAWLACVIAGLLRRDRMGWLWQTAAAAALFSLLPVLDVVTSPVGVPDALRMVFDVACVLIGILCWYAVVKLKNGGKPKRRSAAANRKPDADNMKPVRPRGRTKTEQPA</sequence>
<dbReference type="PANTHER" id="PTHR34219">
    <property type="entry name" value="IRON-REGULATED INNER MEMBRANE PROTEIN-RELATED"/>
    <property type="match status" value="1"/>
</dbReference>
<evidence type="ECO:0000313" key="3">
    <source>
        <dbReference type="EMBL" id="OFC69850.1"/>
    </source>
</evidence>
<feature type="transmembrane region" description="Helical" evidence="2">
    <location>
        <begin position="12"/>
        <end position="30"/>
    </location>
</feature>
<feature type="transmembrane region" description="Helical" evidence="2">
    <location>
        <begin position="418"/>
        <end position="434"/>
    </location>
</feature>
<dbReference type="AlphaFoldDB" id="A0A1E7Z8J8"/>
<feature type="transmembrane region" description="Helical" evidence="2">
    <location>
        <begin position="386"/>
        <end position="406"/>
    </location>
</feature>
<evidence type="ECO:0000313" key="4">
    <source>
        <dbReference type="Proteomes" id="UP000175691"/>
    </source>
</evidence>
<evidence type="ECO:0000256" key="2">
    <source>
        <dbReference type="SAM" id="Phobius"/>
    </source>
</evidence>
<protein>
    <recommendedName>
        <fullName evidence="5">Peptidase</fullName>
    </recommendedName>
</protein>
<evidence type="ECO:0008006" key="5">
    <source>
        <dbReference type="Google" id="ProtNLM"/>
    </source>
</evidence>
<keyword evidence="2" id="KW-0812">Transmembrane</keyword>
<gene>
    <name evidence="3" type="ORF">BFC18_16070</name>
</gene>
<dbReference type="STRING" id="1656094.BFC18_16070"/>
<feature type="transmembrane region" description="Helical" evidence="2">
    <location>
        <begin position="441"/>
        <end position="458"/>
    </location>
</feature>
<feature type="region of interest" description="Disordered" evidence="1">
    <location>
        <begin position="497"/>
        <end position="530"/>
    </location>
</feature>
<accession>A0A1E7Z8J8</accession>
<comment type="caution">
    <text evidence="3">The sequence shown here is derived from an EMBL/GenBank/DDBJ whole genome shotgun (WGS) entry which is preliminary data.</text>
</comment>
<feature type="transmembrane region" description="Helical" evidence="2">
    <location>
        <begin position="177"/>
        <end position="202"/>
    </location>
</feature>
<keyword evidence="4" id="KW-1185">Reference proteome</keyword>
<reference evidence="3 4" key="1">
    <citation type="submission" date="2016-08" db="EMBL/GenBank/DDBJ databases">
        <authorList>
            <person name="Seilhamer J.J."/>
        </authorList>
    </citation>
    <scope>NUCLEOTIDE SEQUENCE [LARGE SCALE GENOMIC DNA]</scope>
    <source>
        <strain evidence="3 4">KCTC 42603</strain>
    </source>
</reference>
<name>A0A1E7Z8J8_9ALTE</name>
<dbReference type="PANTHER" id="PTHR34219:SF4">
    <property type="entry name" value="PEPSY DOMAIN-CONTAINING PROTEIN"/>
    <property type="match status" value="1"/>
</dbReference>
<dbReference type="OrthoDB" id="9776609at2"/>
<feature type="compositionally biased region" description="Gly residues" evidence="1">
    <location>
        <begin position="212"/>
        <end position="221"/>
    </location>
</feature>
<keyword evidence="2" id="KW-1133">Transmembrane helix</keyword>
<feature type="transmembrane region" description="Helical" evidence="2">
    <location>
        <begin position="344"/>
        <end position="365"/>
    </location>
</feature>
<feature type="region of interest" description="Disordered" evidence="1">
    <location>
        <begin position="212"/>
        <end position="231"/>
    </location>
</feature>
<proteinExistence type="predicted"/>
<keyword evidence="2" id="KW-0472">Membrane</keyword>
<evidence type="ECO:0000256" key="1">
    <source>
        <dbReference type="SAM" id="MobiDB-lite"/>
    </source>
</evidence>
<organism evidence="3 4">
    <name type="scientific">Alteromonas confluentis</name>
    <dbReference type="NCBI Taxonomy" id="1656094"/>
    <lineage>
        <taxon>Bacteria</taxon>
        <taxon>Pseudomonadati</taxon>
        <taxon>Pseudomonadota</taxon>
        <taxon>Gammaproteobacteria</taxon>
        <taxon>Alteromonadales</taxon>
        <taxon>Alteromonadaceae</taxon>
        <taxon>Alteromonas/Salinimonas group</taxon>
        <taxon>Alteromonas</taxon>
    </lineage>
</organism>
<dbReference type="EMBL" id="MDHN01000036">
    <property type="protein sequence ID" value="OFC69850.1"/>
    <property type="molecule type" value="Genomic_DNA"/>
</dbReference>
<dbReference type="Proteomes" id="UP000175691">
    <property type="component" value="Unassembled WGS sequence"/>
</dbReference>
<dbReference type="InterPro" id="IPR005625">
    <property type="entry name" value="PepSY-ass_TM"/>
</dbReference>
<feature type="transmembrane region" description="Helical" evidence="2">
    <location>
        <begin position="137"/>
        <end position="156"/>
    </location>
</feature>
<feature type="transmembrane region" description="Helical" evidence="2">
    <location>
        <begin position="470"/>
        <end position="491"/>
    </location>
</feature>